<name>A0A926I965_9FIRM</name>
<dbReference type="AlphaFoldDB" id="A0A926I965"/>
<dbReference type="Gene3D" id="1.10.10.60">
    <property type="entry name" value="Homeodomain-like"/>
    <property type="match status" value="2"/>
</dbReference>
<feature type="domain" description="HTH araC/xylS-type" evidence="4">
    <location>
        <begin position="179"/>
        <end position="277"/>
    </location>
</feature>
<dbReference type="InterPro" id="IPR018060">
    <property type="entry name" value="HTH_AraC"/>
</dbReference>
<keyword evidence="6" id="KW-1185">Reference proteome</keyword>
<keyword evidence="1" id="KW-0805">Transcription regulation</keyword>
<dbReference type="CDD" id="cd02208">
    <property type="entry name" value="cupin_RmlC-like"/>
    <property type="match status" value="1"/>
</dbReference>
<dbReference type="SMART" id="SM00342">
    <property type="entry name" value="HTH_ARAC"/>
    <property type="match status" value="1"/>
</dbReference>
<dbReference type="Proteomes" id="UP000610862">
    <property type="component" value="Unassembled WGS sequence"/>
</dbReference>
<dbReference type="GO" id="GO:0043565">
    <property type="term" value="F:sequence-specific DNA binding"/>
    <property type="evidence" value="ECO:0007669"/>
    <property type="project" value="InterPro"/>
</dbReference>
<dbReference type="InterPro" id="IPR011051">
    <property type="entry name" value="RmlC_Cupin_sf"/>
</dbReference>
<evidence type="ECO:0000259" key="4">
    <source>
        <dbReference type="PROSITE" id="PS01124"/>
    </source>
</evidence>
<dbReference type="SUPFAM" id="SSF46689">
    <property type="entry name" value="Homeodomain-like"/>
    <property type="match status" value="1"/>
</dbReference>
<sequence>MVKFMIEKENVNYIPGTSVAVRVYNIDRYEPHYHEDCIELLFVLKGDINILSTYDKFHLEKNDFTVINKGDIHYIKGRGENLVLSLYLNLSHFEKQCEYVQYIYFACESFNANSLQEKCSPEVRNLIIDIVLEAAKDDSDPKKIDGFAKQLMDIFINKYDFAHYHNGKEIPNSQLQRYYRIVKLIDTKYGEKLDLNDLAQKEFVGRNYISQFWKNLTNMNLTDYITSVRSERAEKMMLTSNKSINEISFNCGFSDSKYIYKGFKKWYEKTPSQHKKEYEKYKAEGTSVKEYSEAEILSKFGRTLIYANMDENKASFMQDSEKKENWRQKYELQIGKYSGSKIKQEMIKENHLEAGLKEIYLPLFDRAVVDIDGGNINMDMEFVEMVVKGAKKMSLLLYIEIYFPEHSVDEWESVLEYFVHALNESDAADFLPRCRFVVCFDDFADAVNVRKLMNRISHMVSSKNIRMALRFS</sequence>
<proteinExistence type="predicted"/>
<evidence type="ECO:0000256" key="1">
    <source>
        <dbReference type="ARBA" id="ARBA00023015"/>
    </source>
</evidence>
<dbReference type="Pfam" id="PF12833">
    <property type="entry name" value="HTH_18"/>
    <property type="match status" value="1"/>
</dbReference>
<dbReference type="PANTHER" id="PTHR43280:SF34">
    <property type="entry name" value="ARAC-FAMILY TRANSCRIPTIONAL REGULATOR"/>
    <property type="match status" value="1"/>
</dbReference>
<dbReference type="EMBL" id="JACRTA010000001">
    <property type="protein sequence ID" value="MBC8567810.1"/>
    <property type="molecule type" value="Genomic_DNA"/>
</dbReference>
<dbReference type="InterPro" id="IPR009057">
    <property type="entry name" value="Homeodomain-like_sf"/>
</dbReference>
<organism evidence="5 6">
    <name type="scientific">Lentihominibacter hominis</name>
    <dbReference type="NCBI Taxonomy" id="2763645"/>
    <lineage>
        <taxon>Bacteria</taxon>
        <taxon>Bacillati</taxon>
        <taxon>Bacillota</taxon>
        <taxon>Clostridia</taxon>
        <taxon>Peptostreptococcales</taxon>
        <taxon>Anaerovoracaceae</taxon>
        <taxon>Lentihominibacter</taxon>
    </lineage>
</organism>
<dbReference type="GO" id="GO:0003700">
    <property type="term" value="F:DNA-binding transcription factor activity"/>
    <property type="evidence" value="ECO:0007669"/>
    <property type="project" value="InterPro"/>
</dbReference>
<accession>A0A926I965</accession>
<comment type="caution">
    <text evidence="5">The sequence shown here is derived from an EMBL/GenBank/DDBJ whole genome shotgun (WGS) entry which is preliminary data.</text>
</comment>
<evidence type="ECO:0000256" key="2">
    <source>
        <dbReference type="ARBA" id="ARBA00023125"/>
    </source>
</evidence>
<protein>
    <submittedName>
        <fullName evidence="5">Helix-turn-helix domain-containing protein</fullName>
    </submittedName>
</protein>
<dbReference type="PANTHER" id="PTHR43280">
    <property type="entry name" value="ARAC-FAMILY TRANSCRIPTIONAL REGULATOR"/>
    <property type="match status" value="1"/>
</dbReference>
<evidence type="ECO:0000313" key="6">
    <source>
        <dbReference type="Proteomes" id="UP000610862"/>
    </source>
</evidence>
<dbReference type="PROSITE" id="PS01124">
    <property type="entry name" value="HTH_ARAC_FAMILY_2"/>
    <property type="match status" value="1"/>
</dbReference>
<evidence type="ECO:0000313" key="5">
    <source>
        <dbReference type="EMBL" id="MBC8567810.1"/>
    </source>
</evidence>
<dbReference type="RefSeq" id="WP_177270880.1">
    <property type="nucleotide sequence ID" value="NZ_JACRTA010000001.1"/>
</dbReference>
<dbReference type="SUPFAM" id="SSF51182">
    <property type="entry name" value="RmlC-like cupins"/>
    <property type="match status" value="1"/>
</dbReference>
<reference evidence="5" key="1">
    <citation type="submission" date="2020-08" db="EMBL/GenBank/DDBJ databases">
        <title>Genome public.</title>
        <authorList>
            <person name="Liu C."/>
            <person name="Sun Q."/>
        </authorList>
    </citation>
    <scope>NUCLEOTIDE SEQUENCE</scope>
    <source>
        <strain evidence="5">NSJ-24</strain>
    </source>
</reference>
<gene>
    <name evidence="5" type="ORF">H8692_03400</name>
</gene>
<dbReference type="InterPro" id="IPR014710">
    <property type="entry name" value="RmlC-like_jellyroll"/>
</dbReference>
<evidence type="ECO:0000256" key="3">
    <source>
        <dbReference type="ARBA" id="ARBA00023163"/>
    </source>
</evidence>
<keyword evidence="2" id="KW-0238">DNA-binding</keyword>
<keyword evidence="3" id="KW-0804">Transcription</keyword>
<dbReference type="Gene3D" id="2.60.120.10">
    <property type="entry name" value="Jelly Rolls"/>
    <property type="match status" value="1"/>
</dbReference>